<sequence length="107" mass="12383">MWKNLLPTLPCIRLLVLYSLITLFVIVFPETAVEARKKNVGHHKSTPADLPVVLQRMNIENGQLKRGRRRSKCTKNGGECNNTCAGSYENKYWRCRDRKKKCCVYLV</sequence>
<evidence type="ECO:0000256" key="1">
    <source>
        <dbReference type="SAM" id="Phobius"/>
    </source>
</evidence>
<keyword evidence="1" id="KW-1133">Transmembrane helix</keyword>
<dbReference type="AlphaFoldDB" id="A0A131YR99"/>
<keyword evidence="1" id="KW-0472">Membrane</keyword>
<proteinExistence type="predicted"/>
<name>A0A131YR99_RHIAP</name>
<protein>
    <submittedName>
        <fullName evidence="2">Carboxypeptidase inhibitor</fullName>
    </submittedName>
</protein>
<reference evidence="2" key="1">
    <citation type="journal article" date="2016" name="Ticks Tick Borne Dis.">
        <title>De novo assembly and annotation of the salivary gland transcriptome of Rhipicephalus appendiculatus male and female ticks during blood feeding.</title>
        <authorList>
            <person name="de Castro M.H."/>
            <person name="de Klerk D."/>
            <person name="Pienaar R."/>
            <person name="Latif A.A."/>
            <person name="Rees D.J."/>
            <person name="Mans B.J."/>
        </authorList>
    </citation>
    <scope>NUCLEOTIDE SEQUENCE</scope>
    <source>
        <tissue evidence="2">Salivary glands</tissue>
    </source>
</reference>
<dbReference type="EMBL" id="GEDV01007495">
    <property type="protein sequence ID" value="JAP81062.1"/>
    <property type="molecule type" value="Transcribed_RNA"/>
</dbReference>
<accession>A0A131YR99</accession>
<organism evidence="2">
    <name type="scientific">Rhipicephalus appendiculatus</name>
    <name type="common">Brown ear tick</name>
    <dbReference type="NCBI Taxonomy" id="34631"/>
    <lineage>
        <taxon>Eukaryota</taxon>
        <taxon>Metazoa</taxon>
        <taxon>Ecdysozoa</taxon>
        <taxon>Arthropoda</taxon>
        <taxon>Chelicerata</taxon>
        <taxon>Arachnida</taxon>
        <taxon>Acari</taxon>
        <taxon>Parasitiformes</taxon>
        <taxon>Ixodida</taxon>
        <taxon>Ixodoidea</taxon>
        <taxon>Ixodidae</taxon>
        <taxon>Rhipicephalinae</taxon>
        <taxon>Rhipicephalus</taxon>
        <taxon>Rhipicephalus</taxon>
    </lineage>
</organism>
<keyword evidence="1" id="KW-0812">Transmembrane</keyword>
<feature type="transmembrane region" description="Helical" evidence="1">
    <location>
        <begin position="12"/>
        <end position="29"/>
    </location>
</feature>
<evidence type="ECO:0000313" key="2">
    <source>
        <dbReference type="EMBL" id="JAP81062.1"/>
    </source>
</evidence>